<proteinExistence type="predicted"/>
<feature type="non-terminal residue" evidence="3">
    <location>
        <position position="484"/>
    </location>
</feature>
<feature type="domain" description="PAZ" evidence="1">
    <location>
        <begin position="119"/>
        <end position="234"/>
    </location>
</feature>
<organism evidence="3 4">
    <name type="scientific">Acidianus hospitalis</name>
    <dbReference type="NCBI Taxonomy" id="563177"/>
    <lineage>
        <taxon>Archaea</taxon>
        <taxon>Thermoproteota</taxon>
        <taxon>Thermoprotei</taxon>
        <taxon>Sulfolobales</taxon>
        <taxon>Sulfolobaceae</taxon>
        <taxon>Acidianus</taxon>
    </lineage>
</organism>
<dbReference type="GO" id="GO:0003723">
    <property type="term" value="F:RNA binding"/>
    <property type="evidence" value="ECO:0007669"/>
    <property type="project" value="InterPro"/>
</dbReference>
<name>A0A2T9XBN1_9CREN</name>
<dbReference type="Proteomes" id="UP000245638">
    <property type="component" value="Unassembled WGS sequence"/>
</dbReference>
<reference evidence="3 4" key="1">
    <citation type="journal article" date="2015" name="Appl. Environ. Microbiol.">
        <title>Nanoarchaeota, Their Sulfolobales Host, and Nanoarchaeota Virus Distribution across Yellowstone National Park Hot Springs.</title>
        <authorList>
            <person name="Munson-McGee J.H."/>
            <person name="Field E.K."/>
            <person name="Bateson M."/>
            <person name="Rooney C."/>
            <person name="Stepanauskas R."/>
            <person name="Young M.J."/>
        </authorList>
    </citation>
    <scope>NUCLEOTIDE SEQUENCE [LARGE SCALE GENOMIC DNA]</scope>
    <source>
        <strain evidence="3">SCGC AC-742_N10</strain>
    </source>
</reference>
<protein>
    <submittedName>
        <fullName evidence="3">Uncharacterized protein</fullName>
    </submittedName>
</protein>
<sequence length="484" mass="56681">MKTNWFSVPLENDKVYIYEVRSPIDDRAEYHKFLAKMHCVSLDENKRIVVCLDKHDEFELKGEKNICELSDLTLSKLLNTKYRRFRSSQFYKEIDGITVYREYLTTFTCYNSKVYAQILVTSDLEFNENIWDLFNHDPDKIKKEIIGKKVYAIPNRSRNELIVTNVIDFNEKIVDSIYEYFYKKCNEDKISYDCSKLLPKSQIDTHQPILVAEPKKYGKISTYYFLPQLSKLIVRYEQINETERTKIKDLTTINNNDKIELAKEFVTKQIRYNISPLDIEEISLDPPDLIARDLNGKEVTIGKGNSSIFKYKPLEKPDIDKVYIQIFIDKKFYKNKEKIKEIFNDIAQKIYKTSGVQVEIGLPYYPDLDANHVSDIVRIVSNKYDEKVKTVVATIGKKLPENDYFLDLKKALYARKILHQNILIDTIEKGTNLKYIINNLILQILSKLGVYYYGVKTNSKFDYIIGIDVGRFRNSSYGGAITAF</sequence>
<evidence type="ECO:0000259" key="1">
    <source>
        <dbReference type="PROSITE" id="PS50821"/>
    </source>
</evidence>
<evidence type="ECO:0000313" key="3">
    <source>
        <dbReference type="EMBL" id="PVU77479.1"/>
    </source>
</evidence>
<evidence type="ECO:0000313" key="4">
    <source>
        <dbReference type="Proteomes" id="UP000245638"/>
    </source>
</evidence>
<dbReference type="Pfam" id="PF02171">
    <property type="entry name" value="Piwi"/>
    <property type="match status" value="1"/>
</dbReference>
<dbReference type="EMBL" id="QEFD01000026">
    <property type="protein sequence ID" value="PVU77479.1"/>
    <property type="molecule type" value="Genomic_DNA"/>
</dbReference>
<dbReference type="AlphaFoldDB" id="A0A2T9XBN1"/>
<gene>
    <name evidence="3" type="ORF">DDW13_00710</name>
</gene>
<dbReference type="InterPro" id="IPR003100">
    <property type="entry name" value="PAZ_dom"/>
</dbReference>
<dbReference type="Gene3D" id="3.40.50.2300">
    <property type="match status" value="1"/>
</dbReference>
<comment type="caution">
    <text evidence="3">The sequence shown here is derived from an EMBL/GenBank/DDBJ whole genome shotgun (WGS) entry which is preliminary data.</text>
</comment>
<dbReference type="SUPFAM" id="SSF53098">
    <property type="entry name" value="Ribonuclease H-like"/>
    <property type="match status" value="1"/>
</dbReference>
<feature type="domain" description="Piwi" evidence="2">
    <location>
        <begin position="390"/>
        <end position="484"/>
    </location>
</feature>
<evidence type="ECO:0000259" key="2">
    <source>
        <dbReference type="PROSITE" id="PS50822"/>
    </source>
</evidence>
<dbReference type="PROSITE" id="PS50821">
    <property type="entry name" value="PAZ"/>
    <property type="match status" value="1"/>
</dbReference>
<accession>A0A2T9XBN1</accession>
<dbReference type="InterPro" id="IPR003165">
    <property type="entry name" value="Piwi"/>
</dbReference>
<dbReference type="InterPro" id="IPR012337">
    <property type="entry name" value="RNaseH-like_sf"/>
</dbReference>
<dbReference type="PROSITE" id="PS50822">
    <property type="entry name" value="PIWI"/>
    <property type="match status" value="1"/>
</dbReference>